<evidence type="ECO:0000313" key="1">
    <source>
        <dbReference type="EMBL" id="MFC3914058.1"/>
    </source>
</evidence>
<dbReference type="EMBL" id="JBHSAF010000014">
    <property type="protein sequence ID" value="MFC3914058.1"/>
    <property type="molecule type" value="Genomic_DNA"/>
</dbReference>
<organism evidence="1 2">
    <name type="scientific">Pseudaeromonas sharmana</name>
    <dbReference type="NCBI Taxonomy" id="328412"/>
    <lineage>
        <taxon>Bacteria</taxon>
        <taxon>Pseudomonadati</taxon>
        <taxon>Pseudomonadota</taxon>
        <taxon>Gammaproteobacteria</taxon>
        <taxon>Aeromonadales</taxon>
        <taxon>Aeromonadaceae</taxon>
        <taxon>Pseudaeromonas</taxon>
    </lineage>
</organism>
<accession>A0ABV8CPI0</accession>
<evidence type="ECO:0008006" key="3">
    <source>
        <dbReference type="Google" id="ProtNLM"/>
    </source>
</evidence>
<gene>
    <name evidence="1" type="ORF">ACFOSS_11335</name>
</gene>
<dbReference type="Proteomes" id="UP001595692">
    <property type="component" value="Unassembled WGS sequence"/>
</dbReference>
<sequence length="46" mass="5494">MEEGVMKRLNEIKALAQTQRLHDKAKRVIQRAFGSRRAVHHYEYLD</sequence>
<keyword evidence="2" id="KW-1185">Reference proteome</keyword>
<reference evidence="2" key="1">
    <citation type="journal article" date="2019" name="Int. J. Syst. Evol. Microbiol.">
        <title>The Global Catalogue of Microorganisms (GCM) 10K type strain sequencing project: providing services to taxonomists for standard genome sequencing and annotation.</title>
        <authorList>
            <consortium name="The Broad Institute Genomics Platform"/>
            <consortium name="The Broad Institute Genome Sequencing Center for Infectious Disease"/>
            <person name="Wu L."/>
            <person name="Ma J."/>
        </authorList>
    </citation>
    <scope>NUCLEOTIDE SEQUENCE [LARGE SCALE GENOMIC DNA]</scope>
    <source>
        <strain evidence="2">CCUG 54939</strain>
    </source>
</reference>
<comment type="caution">
    <text evidence="1">The sequence shown here is derived from an EMBL/GenBank/DDBJ whole genome shotgun (WGS) entry which is preliminary data.</text>
</comment>
<protein>
    <recommendedName>
        <fullName evidence="3">Transposase</fullName>
    </recommendedName>
</protein>
<dbReference type="RefSeq" id="WP_377152538.1">
    <property type="nucleotide sequence ID" value="NZ_JBHSAF010000014.1"/>
</dbReference>
<name>A0ABV8CPI0_9GAMM</name>
<evidence type="ECO:0000313" key="2">
    <source>
        <dbReference type="Proteomes" id="UP001595692"/>
    </source>
</evidence>
<proteinExistence type="predicted"/>